<comment type="caution">
    <text evidence="1">The sequence shown here is derived from an EMBL/GenBank/DDBJ whole genome shotgun (WGS) entry which is preliminary data.</text>
</comment>
<protein>
    <recommendedName>
        <fullName evidence="3">F-box domain-containing protein</fullName>
    </recommendedName>
</protein>
<accession>A0A139IA24</accession>
<dbReference type="Proteomes" id="UP000073492">
    <property type="component" value="Unassembled WGS sequence"/>
</dbReference>
<organism evidence="1 2">
    <name type="scientific">Pseudocercospora musae</name>
    <dbReference type="NCBI Taxonomy" id="113226"/>
    <lineage>
        <taxon>Eukaryota</taxon>
        <taxon>Fungi</taxon>
        <taxon>Dikarya</taxon>
        <taxon>Ascomycota</taxon>
        <taxon>Pezizomycotina</taxon>
        <taxon>Dothideomycetes</taxon>
        <taxon>Dothideomycetidae</taxon>
        <taxon>Mycosphaerellales</taxon>
        <taxon>Mycosphaerellaceae</taxon>
        <taxon>Pseudocercospora</taxon>
    </lineage>
</organism>
<name>A0A139IA24_9PEZI</name>
<proteinExistence type="predicted"/>
<keyword evidence="2" id="KW-1185">Reference proteome</keyword>
<gene>
    <name evidence="1" type="ORF">AC579_3119</name>
</gene>
<dbReference type="AlphaFoldDB" id="A0A139IA24"/>
<dbReference type="OrthoDB" id="3637419at2759"/>
<reference evidence="1 2" key="1">
    <citation type="submission" date="2015-07" db="EMBL/GenBank/DDBJ databases">
        <title>Comparative genomics of the Sigatoka disease complex on banana suggests a link between parallel evolutionary changes in Pseudocercospora fijiensis and Pseudocercospora eumusae and increased virulence on the banana host.</title>
        <authorList>
            <person name="Chang T.-C."/>
            <person name="Salvucci A."/>
            <person name="Crous P.W."/>
            <person name="Stergiopoulos I."/>
        </authorList>
    </citation>
    <scope>NUCLEOTIDE SEQUENCE [LARGE SCALE GENOMIC DNA]</scope>
    <source>
        <strain evidence="1 2">CBS 116634</strain>
    </source>
</reference>
<evidence type="ECO:0000313" key="1">
    <source>
        <dbReference type="EMBL" id="KXT11573.1"/>
    </source>
</evidence>
<sequence>MFPKLPEELNELIVSCLDLDDRQTLTAVCSTNRLGRRLATCLLYRHVGVTEHGNGPRNMLLCRTLLEKPQLRQYVEKINLLEYSASDPSIKSDVSKLLLDLYTQTPLPFYKWFLEWLSKGFGGKVSAIMLMVLSYNAQVLHISGSHQFLTWQKLLDNTIVAAVEAGDARATPPKLYVKISDHGVPLPIVRDLCVLLALPALRNLEIEVLAASPDMHLGLETRGPSTVQSLVIRACRAKADSLTGLFRLTPDLRRLSIQWSSRHDNYWRTDWRRIGRALTTLTPALEHLEFTHPIYETFGVDQPESVCFGGFRFGIR</sequence>
<evidence type="ECO:0008006" key="3">
    <source>
        <dbReference type="Google" id="ProtNLM"/>
    </source>
</evidence>
<dbReference type="EMBL" id="LFZO01000192">
    <property type="protein sequence ID" value="KXT11573.1"/>
    <property type="molecule type" value="Genomic_DNA"/>
</dbReference>
<evidence type="ECO:0000313" key="2">
    <source>
        <dbReference type="Proteomes" id="UP000073492"/>
    </source>
</evidence>